<evidence type="ECO:0000313" key="8">
    <source>
        <dbReference type="EMBL" id="MCF5056986.1"/>
    </source>
</evidence>
<dbReference type="RefSeq" id="WP_236299406.1">
    <property type="nucleotide sequence ID" value="NZ_WKEB01000002.1"/>
</dbReference>
<keyword evidence="1" id="KW-0229">DNA integration</keyword>
<dbReference type="InterPro" id="IPR002104">
    <property type="entry name" value="Integrase_catalytic"/>
</dbReference>
<dbReference type="Gene3D" id="1.10.443.10">
    <property type="entry name" value="Intergrase catalytic core"/>
    <property type="match status" value="1"/>
</dbReference>
<dbReference type="PROSITE" id="PS51898">
    <property type="entry name" value="TYR_RECOMBINASE"/>
    <property type="match status" value="1"/>
</dbReference>
<keyword evidence="2 4" id="KW-0238">DNA-binding</keyword>
<feature type="domain" description="Tyr recombinase" evidence="6">
    <location>
        <begin position="180"/>
        <end position="336"/>
    </location>
</feature>
<evidence type="ECO:0000259" key="6">
    <source>
        <dbReference type="PROSITE" id="PS51898"/>
    </source>
</evidence>
<evidence type="ECO:0000259" key="7">
    <source>
        <dbReference type="PROSITE" id="PS51900"/>
    </source>
</evidence>
<dbReference type="GO" id="GO:0006310">
    <property type="term" value="P:DNA recombination"/>
    <property type="evidence" value="ECO:0007669"/>
    <property type="project" value="UniProtKB-KW"/>
</dbReference>
<evidence type="ECO:0000256" key="3">
    <source>
        <dbReference type="ARBA" id="ARBA00023172"/>
    </source>
</evidence>
<dbReference type="InterPro" id="IPR057084">
    <property type="entry name" value="Int_N"/>
</dbReference>
<dbReference type="Pfam" id="PF00589">
    <property type="entry name" value="Phage_integrase"/>
    <property type="match status" value="1"/>
</dbReference>
<keyword evidence="9" id="KW-1185">Reference proteome</keyword>
<evidence type="ECO:0000256" key="2">
    <source>
        <dbReference type="ARBA" id="ARBA00023125"/>
    </source>
</evidence>
<feature type="region of interest" description="Disordered" evidence="5">
    <location>
        <begin position="114"/>
        <end position="134"/>
    </location>
</feature>
<dbReference type="Pfam" id="PF24624">
    <property type="entry name" value="Int_N"/>
    <property type="match status" value="1"/>
</dbReference>
<evidence type="ECO:0000313" key="9">
    <source>
        <dbReference type="Proteomes" id="UP000814172"/>
    </source>
</evidence>
<proteinExistence type="predicted"/>
<reference evidence="8 9" key="1">
    <citation type="submission" date="2019-11" db="EMBL/GenBank/DDBJ databases">
        <title>Epiphytic Pseudomonas syringae from cherry orchards.</title>
        <authorList>
            <person name="Hulin M.T."/>
        </authorList>
    </citation>
    <scope>NUCLEOTIDE SEQUENCE [LARGE SCALE GENOMIC DNA]</scope>
    <source>
        <strain evidence="8 9">PA-6-9F</strain>
    </source>
</reference>
<accession>A0AAW5A9Q7</accession>
<dbReference type="CDD" id="cd00796">
    <property type="entry name" value="INT_Rci_Hp1_C"/>
    <property type="match status" value="1"/>
</dbReference>
<name>A0AAW5A9Q7_9PSED</name>
<dbReference type="GO" id="GO:0003677">
    <property type="term" value="F:DNA binding"/>
    <property type="evidence" value="ECO:0007669"/>
    <property type="project" value="UniProtKB-UniRule"/>
</dbReference>
<dbReference type="InterPro" id="IPR044068">
    <property type="entry name" value="CB"/>
</dbReference>
<dbReference type="InterPro" id="IPR010998">
    <property type="entry name" value="Integrase_recombinase_N"/>
</dbReference>
<dbReference type="EMBL" id="WKEW01000019">
    <property type="protein sequence ID" value="MCF5056986.1"/>
    <property type="molecule type" value="Genomic_DNA"/>
</dbReference>
<dbReference type="SUPFAM" id="SSF56349">
    <property type="entry name" value="DNA breaking-rejoining enzymes"/>
    <property type="match status" value="1"/>
</dbReference>
<evidence type="ECO:0000256" key="4">
    <source>
        <dbReference type="PROSITE-ProRule" id="PRU01248"/>
    </source>
</evidence>
<dbReference type="Gene3D" id="1.10.150.130">
    <property type="match status" value="1"/>
</dbReference>
<dbReference type="InterPro" id="IPR050090">
    <property type="entry name" value="Tyrosine_recombinase_XerCD"/>
</dbReference>
<dbReference type="InterPro" id="IPR011010">
    <property type="entry name" value="DNA_brk_join_enz"/>
</dbReference>
<comment type="caution">
    <text evidence="8">The sequence shown here is derived from an EMBL/GenBank/DDBJ whole genome shotgun (WGS) entry which is preliminary data.</text>
</comment>
<dbReference type="InterPro" id="IPR013762">
    <property type="entry name" value="Integrase-like_cat_sf"/>
</dbReference>
<feature type="domain" description="Core-binding (CB)" evidence="7">
    <location>
        <begin position="60"/>
        <end position="158"/>
    </location>
</feature>
<evidence type="ECO:0000256" key="1">
    <source>
        <dbReference type="ARBA" id="ARBA00022908"/>
    </source>
</evidence>
<sequence length="365" mass="40914">MAIKKLGEGRYEVDCRPDGRYGVRTRKIFPTKNEAQKYLNLVMGEGAAGTFEKAPKRDTRKLMDLAERWYAVHGQSLKTGEQRLALLRNMILRMGNPKVSSFSAADFAQYRAERAEGRHSRQTPGGGFSKKGENAKPISANMLNHELAYLRAVFNELGRLGEWLTDNPLAKVRKLKFDETEMVYLLEDQIGALLADLSQRDSDACLIAQVCLATGARWGEAESLLARQVRHGLIHYSKTKSSKNRSVPIASDLEKRLKDRLPFTPAYNTFRRSVEAIGLELPNGQMTHVLRHTFASHYMMNGGDILTLQRVLGHATLAMTQKYAHFSPGHMAEVVRLNPLSKSSSFEKASGIRNAHNETDVEELA</sequence>
<keyword evidence="3" id="KW-0233">DNA recombination</keyword>
<dbReference type="AlphaFoldDB" id="A0AAW5A9Q7"/>
<dbReference type="PANTHER" id="PTHR30349">
    <property type="entry name" value="PHAGE INTEGRASE-RELATED"/>
    <property type="match status" value="1"/>
</dbReference>
<feature type="region of interest" description="Disordered" evidence="5">
    <location>
        <begin position="346"/>
        <end position="365"/>
    </location>
</feature>
<dbReference type="Proteomes" id="UP000814172">
    <property type="component" value="Unassembled WGS sequence"/>
</dbReference>
<evidence type="ECO:0000256" key="5">
    <source>
        <dbReference type="SAM" id="MobiDB-lite"/>
    </source>
</evidence>
<protein>
    <submittedName>
        <fullName evidence="8">Tyrosine-type recombinase/integrase</fullName>
    </submittedName>
</protein>
<dbReference type="PANTHER" id="PTHR30349:SF93">
    <property type="entry name" value="FELS-2 PROPHAGE PROTEIN"/>
    <property type="match status" value="1"/>
</dbReference>
<dbReference type="GO" id="GO:0015074">
    <property type="term" value="P:DNA integration"/>
    <property type="evidence" value="ECO:0007669"/>
    <property type="project" value="UniProtKB-KW"/>
</dbReference>
<gene>
    <name evidence="8" type="ORF">GIW75_08460</name>
</gene>
<dbReference type="PROSITE" id="PS51900">
    <property type="entry name" value="CB"/>
    <property type="match status" value="1"/>
</dbReference>
<organism evidence="8 9">
    <name type="scientific">Pseudomonas proteolytica</name>
    <dbReference type="NCBI Taxonomy" id="219574"/>
    <lineage>
        <taxon>Bacteria</taxon>
        <taxon>Pseudomonadati</taxon>
        <taxon>Pseudomonadota</taxon>
        <taxon>Gammaproteobacteria</taxon>
        <taxon>Pseudomonadales</taxon>
        <taxon>Pseudomonadaceae</taxon>
        <taxon>Pseudomonas</taxon>
    </lineage>
</organism>